<dbReference type="Proteomes" id="UP000789366">
    <property type="component" value="Unassembled WGS sequence"/>
</dbReference>
<protein>
    <submittedName>
        <fullName evidence="1">2526_t:CDS:1</fullName>
    </submittedName>
</protein>
<proteinExistence type="predicted"/>
<comment type="caution">
    <text evidence="1">The sequence shown here is derived from an EMBL/GenBank/DDBJ whole genome shotgun (WGS) entry which is preliminary data.</text>
</comment>
<keyword evidence="2" id="KW-1185">Reference proteome</keyword>
<dbReference type="EMBL" id="CAJVPW010001955">
    <property type="protein sequence ID" value="CAG8495847.1"/>
    <property type="molecule type" value="Genomic_DNA"/>
</dbReference>
<evidence type="ECO:0000313" key="1">
    <source>
        <dbReference type="EMBL" id="CAG8495847.1"/>
    </source>
</evidence>
<reference evidence="1" key="1">
    <citation type="submission" date="2021-06" db="EMBL/GenBank/DDBJ databases">
        <authorList>
            <person name="Kallberg Y."/>
            <person name="Tangrot J."/>
            <person name="Rosling A."/>
        </authorList>
    </citation>
    <scope>NUCLEOTIDE SEQUENCE</scope>
    <source>
        <strain evidence="1">28 12/20/2015</strain>
    </source>
</reference>
<feature type="non-terminal residue" evidence="1">
    <location>
        <position position="1"/>
    </location>
</feature>
<organism evidence="1 2">
    <name type="scientific">Cetraspora pellucida</name>
    <dbReference type="NCBI Taxonomy" id="1433469"/>
    <lineage>
        <taxon>Eukaryota</taxon>
        <taxon>Fungi</taxon>
        <taxon>Fungi incertae sedis</taxon>
        <taxon>Mucoromycota</taxon>
        <taxon>Glomeromycotina</taxon>
        <taxon>Glomeromycetes</taxon>
        <taxon>Diversisporales</taxon>
        <taxon>Gigasporaceae</taxon>
        <taxon>Cetraspora</taxon>
    </lineage>
</organism>
<accession>A0ACA9KYA3</accession>
<gene>
    <name evidence="1" type="ORF">SPELUC_LOCUS2775</name>
</gene>
<name>A0ACA9KYA3_9GLOM</name>
<sequence>NNNAIVISDDEEEVIDYPYECLSVGFTEEEQLHSLCRDVDNAQSRGEEARAASLLEARGRVGLRISRLRRFCRSRGYSLE</sequence>
<evidence type="ECO:0000313" key="2">
    <source>
        <dbReference type="Proteomes" id="UP000789366"/>
    </source>
</evidence>